<keyword evidence="3" id="KW-0010">Activator</keyword>
<proteinExistence type="predicted"/>
<comment type="caution">
    <text evidence="6">The sequence shown here is derived from an EMBL/GenBank/DDBJ whole genome shotgun (WGS) entry which is preliminary data.</text>
</comment>
<evidence type="ECO:0000256" key="2">
    <source>
        <dbReference type="ARBA" id="ARBA00023125"/>
    </source>
</evidence>
<dbReference type="Pfam" id="PF02311">
    <property type="entry name" value="AraC_binding"/>
    <property type="match status" value="1"/>
</dbReference>
<sequence>MKKFQHDDARPYQAFDVPPEHIIQSSRGWDWNGFDIADVVHPDDDFALPALARHVLVINLGAATEAQERLAGRQGQLGTGSLTILPAGAPSTWHLDSSEEVRHLHLYLPPALLKGVAAEIDLNPERVELIDEIGVSDPQIEALALAFLRELHTNDLGGRLYIDSLTNLFILHLLRQHSSVKLPTKTQRHRLPSRHLKRVQAYIEERLATDLTLAELAAQIHLSPYYFARLFKEATGLSPHQYVLQRRVERAKVLLTTTDWSVLSIAHSVGFANESHLAQYFKRLTGLSPKQYRR</sequence>
<dbReference type="Gene3D" id="1.10.10.60">
    <property type="entry name" value="Homeodomain-like"/>
    <property type="match status" value="2"/>
</dbReference>
<dbReference type="InterPro" id="IPR050204">
    <property type="entry name" value="AraC_XylS_family_regulators"/>
</dbReference>
<dbReference type="PROSITE" id="PS01124">
    <property type="entry name" value="HTH_ARAC_FAMILY_2"/>
    <property type="match status" value="1"/>
</dbReference>
<organism evidence="6 7">
    <name type="scientific">Ktedonobacter robiniae</name>
    <dbReference type="NCBI Taxonomy" id="2778365"/>
    <lineage>
        <taxon>Bacteria</taxon>
        <taxon>Bacillati</taxon>
        <taxon>Chloroflexota</taxon>
        <taxon>Ktedonobacteria</taxon>
        <taxon>Ktedonobacterales</taxon>
        <taxon>Ktedonobacteraceae</taxon>
        <taxon>Ktedonobacter</taxon>
    </lineage>
</organism>
<evidence type="ECO:0000256" key="1">
    <source>
        <dbReference type="ARBA" id="ARBA00023015"/>
    </source>
</evidence>
<protein>
    <submittedName>
        <fullName evidence="6">AraC family transcriptional regulator</fullName>
    </submittedName>
</protein>
<dbReference type="InterPro" id="IPR003313">
    <property type="entry name" value="AraC-bd"/>
</dbReference>
<gene>
    <name evidence="6" type="ORF">KSB_83030</name>
</gene>
<keyword evidence="1" id="KW-0805">Transcription regulation</keyword>
<accession>A0ABQ3V4A0</accession>
<dbReference type="InterPro" id="IPR009057">
    <property type="entry name" value="Homeodomain-like_sf"/>
</dbReference>
<dbReference type="Proteomes" id="UP000654345">
    <property type="component" value="Unassembled WGS sequence"/>
</dbReference>
<dbReference type="EMBL" id="BNJG01000003">
    <property type="protein sequence ID" value="GHO59828.1"/>
    <property type="molecule type" value="Genomic_DNA"/>
</dbReference>
<keyword evidence="4" id="KW-0804">Transcription</keyword>
<name>A0ABQ3V4A0_9CHLR</name>
<evidence type="ECO:0000313" key="6">
    <source>
        <dbReference type="EMBL" id="GHO59828.1"/>
    </source>
</evidence>
<evidence type="ECO:0000256" key="4">
    <source>
        <dbReference type="ARBA" id="ARBA00023163"/>
    </source>
</evidence>
<dbReference type="Pfam" id="PF12833">
    <property type="entry name" value="HTH_18"/>
    <property type="match status" value="1"/>
</dbReference>
<dbReference type="RefSeq" id="WP_201375973.1">
    <property type="nucleotide sequence ID" value="NZ_BNJG01000003.1"/>
</dbReference>
<evidence type="ECO:0000259" key="5">
    <source>
        <dbReference type="PROSITE" id="PS01124"/>
    </source>
</evidence>
<dbReference type="InterPro" id="IPR018062">
    <property type="entry name" value="HTH_AraC-typ_CS"/>
</dbReference>
<dbReference type="PANTHER" id="PTHR46796:SF6">
    <property type="entry name" value="ARAC SUBFAMILY"/>
    <property type="match status" value="1"/>
</dbReference>
<dbReference type="SUPFAM" id="SSF51215">
    <property type="entry name" value="Regulatory protein AraC"/>
    <property type="match status" value="1"/>
</dbReference>
<dbReference type="SMART" id="SM00342">
    <property type="entry name" value="HTH_ARAC"/>
    <property type="match status" value="1"/>
</dbReference>
<dbReference type="InterPro" id="IPR018060">
    <property type="entry name" value="HTH_AraC"/>
</dbReference>
<dbReference type="SUPFAM" id="SSF46689">
    <property type="entry name" value="Homeodomain-like"/>
    <property type="match status" value="2"/>
</dbReference>
<dbReference type="PANTHER" id="PTHR46796">
    <property type="entry name" value="HTH-TYPE TRANSCRIPTIONAL ACTIVATOR RHAS-RELATED"/>
    <property type="match status" value="1"/>
</dbReference>
<keyword evidence="7" id="KW-1185">Reference proteome</keyword>
<evidence type="ECO:0000256" key="3">
    <source>
        <dbReference type="ARBA" id="ARBA00023159"/>
    </source>
</evidence>
<keyword evidence="2" id="KW-0238">DNA-binding</keyword>
<evidence type="ECO:0000313" key="7">
    <source>
        <dbReference type="Proteomes" id="UP000654345"/>
    </source>
</evidence>
<dbReference type="InterPro" id="IPR037923">
    <property type="entry name" value="HTH-like"/>
</dbReference>
<dbReference type="PROSITE" id="PS00041">
    <property type="entry name" value="HTH_ARAC_FAMILY_1"/>
    <property type="match status" value="1"/>
</dbReference>
<reference evidence="6 7" key="1">
    <citation type="journal article" date="2021" name="Int. J. Syst. Evol. Microbiol.">
        <title>Reticulibacter mediterranei gen. nov., sp. nov., within the new family Reticulibacteraceae fam. nov., and Ktedonospora formicarum gen. nov., sp. nov., Ktedonobacter robiniae sp. nov., Dictyobacter formicarum sp. nov. and Dictyobacter arantiisoli sp. nov., belonging to the class Ktedonobacteria.</title>
        <authorList>
            <person name="Yabe S."/>
            <person name="Zheng Y."/>
            <person name="Wang C.M."/>
            <person name="Sakai Y."/>
            <person name="Abe K."/>
            <person name="Yokota A."/>
            <person name="Donadio S."/>
            <person name="Cavaletti L."/>
            <person name="Monciardini P."/>
        </authorList>
    </citation>
    <scope>NUCLEOTIDE SEQUENCE [LARGE SCALE GENOMIC DNA]</scope>
    <source>
        <strain evidence="6 7">SOSP1-30</strain>
    </source>
</reference>
<feature type="domain" description="HTH araC/xylS-type" evidence="5">
    <location>
        <begin position="197"/>
        <end position="294"/>
    </location>
</feature>